<evidence type="ECO:0000256" key="2">
    <source>
        <dbReference type="ARBA" id="ARBA00022801"/>
    </source>
</evidence>
<accession>A0A7X2NUC8</accession>
<dbReference type="Gene3D" id="2.115.10.20">
    <property type="entry name" value="Glycosyl hydrolase domain, family 43"/>
    <property type="match status" value="1"/>
</dbReference>
<dbReference type="InterPro" id="IPR050727">
    <property type="entry name" value="GH43_arabinanases"/>
</dbReference>
<name>A0A7X2NUC8_9FIRM</name>
<evidence type="ECO:0000256" key="1">
    <source>
        <dbReference type="ARBA" id="ARBA00009902"/>
    </source>
</evidence>
<dbReference type="SUPFAM" id="SSF75005">
    <property type="entry name" value="Arabinanase/levansucrase/invertase"/>
    <property type="match status" value="1"/>
</dbReference>
<organism evidence="5 6">
    <name type="scientific">Stecheria intestinalis</name>
    <dbReference type="NCBI Taxonomy" id="2606630"/>
    <lineage>
        <taxon>Bacteria</taxon>
        <taxon>Bacillati</taxon>
        <taxon>Bacillota</taxon>
        <taxon>Erysipelotrichia</taxon>
        <taxon>Erysipelotrichales</taxon>
        <taxon>Erysipelotrichaceae</taxon>
        <taxon>Stecheria</taxon>
    </lineage>
</organism>
<dbReference type="AlphaFoldDB" id="A0A7X2NUC8"/>
<keyword evidence="6" id="KW-1185">Reference proteome</keyword>
<dbReference type="PANTHER" id="PTHR43301:SF3">
    <property type="entry name" value="ARABINAN ENDO-1,5-ALPHA-L-ARABINOSIDASE A-RELATED"/>
    <property type="match status" value="1"/>
</dbReference>
<feature type="domain" description="Glycosyl hydrolase family 32 N-terminal" evidence="4">
    <location>
        <begin position="175"/>
        <end position="262"/>
    </location>
</feature>
<dbReference type="InterPro" id="IPR023296">
    <property type="entry name" value="Glyco_hydro_beta-prop_sf"/>
</dbReference>
<evidence type="ECO:0000313" key="6">
    <source>
        <dbReference type="Proteomes" id="UP000461880"/>
    </source>
</evidence>
<evidence type="ECO:0000313" key="5">
    <source>
        <dbReference type="EMBL" id="MSS59681.1"/>
    </source>
</evidence>
<comment type="similarity">
    <text evidence="1">Belongs to the glycosyl hydrolase 32 family.</text>
</comment>
<dbReference type="PANTHER" id="PTHR43301">
    <property type="entry name" value="ARABINAN ENDO-1,5-ALPHA-L-ARABINOSIDASE"/>
    <property type="match status" value="1"/>
</dbReference>
<proteinExistence type="inferred from homology"/>
<evidence type="ECO:0000256" key="3">
    <source>
        <dbReference type="ARBA" id="ARBA00023295"/>
    </source>
</evidence>
<reference evidence="5 6" key="1">
    <citation type="submission" date="2019-08" db="EMBL/GenBank/DDBJ databases">
        <title>In-depth cultivation of the pig gut microbiome towards novel bacterial diversity and tailored functional studies.</title>
        <authorList>
            <person name="Wylensek D."/>
            <person name="Hitch T.C.A."/>
            <person name="Clavel T."/>
        </authorList>
    </citation>
    <scope>NUCLEOTIDE SEQUENCE [LARGE SCALE GENOMIC DNA]</scope>
    <source>
        <strain evidence="5 6">Oil+RF-744-GAM-WT-6</strain>
    </source>
</reference>
<dbReference type="EMBL" id="VUMN01000043">
    <property type="protein sequence ID" value="MSS59681.1"/>
    <property type="molecule type" value="Genomic_DNA"/>
</dbReference>
<gene>
    <name evidence="5" type="ORF">FYJ51_12330</name>
</gene>
<keyword evidence="3" id="KW-0326">Glycosidase</keyword>
<evidence type="ECO:0000259" key="4">
    <source>
        <dbReference type="Pfam" id="PF00251"/>
    </source>
</evidence>
<dbReference type="Pfam" id="PF00251">
    <property type="entry name" value="Glyco_hydro_32N"/>
    <property type="match status" value="1"/>
</dbReference>
<comment type="caution">
    <text evidence="5">The sequence shown here is derived from an EMBL/GenBank/DDBJ whole genome shotgun (WGS) entry which is preliminary data.</text>
</comment>
<dbReference type="InterPro" id="IPR013148">
    <property type="entry name" value="Glyco_hydro_32_N"/>
</dbReference>
<dbReference type="CDD" id="cd08983">
    <property type="entry name" value="GH43_Bt3655-like"/>
    <property type="match status" value="1"/>
</dbReference>
<protein>
    <recommendedName>
        <fullName evidence="4">Glycosyl hydrolase family 32 N-terminal domain-containing protein</fullName>
    </recommendedName>
</protein>
<sequence>MSARSAGCYHHSFHRQDFITSAGIRYGKQNGVEYRSMKHMKMIAFILAASCLCTGCSPLPSHGSVPSEQTAEISTFASSEETSLEEQLDYFLNDGMSLPAQDESGNVIEWSVASGHAEITENTLKKTEDAEEYESIVLKAEIPALDESYELERLLLDAYSAYVISYFTSEGSDPETLKLAYTFDCKYWFKINNDNPILKPSKGTKRLRDPSLVRKKDGSFALLATQGYDTDSIYVYDTENLGQYTNERLLKLNASSEEQMMSEKQAWAPEGFYDWMRDAYVLIWSSKEDGGMYFSTSSDLTAVSYPSVLMSPGYPVIDGTMVRDGSEWVMLYKDESEPMEDHSQLFRAVSSDGWENLGTFDGPIYDRHQVEGPMIMKALNGEGWYVVCDDYTRGAYKVLFTEDIAHGTFEEVDDADLMIPLEAPAHGSAIAITWNELQRLLEVYPDALNNQEDGQ</sequence>
<dbReference type="Proteomes" id="UP000461880">
    <property type="component" value="Unassembled WGS sequence"/>
</dbReference>
<keyword evidence="2" id="KW-0378">Hydrolase</keyword>
<dbReference type="GO" id="GO:0016798">
    <property type="term" value="F:hydrolase activity, acting on glycosyl bonds"/>
    <property type="evidence" value="ECO:0007669"/>
    <property type="project" value="UniProtKB-KW"/>
</dbReference>